<proteinExistence type="predicted"/>
<dbReference type="EMBL" id="JBHSPR010000055">
    <property type="protein sequence ID" value="MFC6022151.1"/>
    <property type="molecule type" value="Genomic_DNA"/>
</dbReference>
<comment type="caution">
    <text evidence="1">The sequence shown here is derived from an EMBL/GenBank/DDBJ whole genome shotgun (WGS) entry which is preliminary data.</text>
</comment>
<evidence type="ECO:0000313" key="1">
    <source>
        <dbReference type="EMBL" id="MFC6022151.1"/>
    </source>
</evidence>
<reference evidence="2" key="1">
    <citation type="journal article" date="2019" name="Int. J. Syst. Evol. Microbiol.">
        <title>The Global Catalogue of Microorganisms (GCM) 10K type strain sequencing project: providing services to taxonomists for standard genome sequencing and annotation.</title>
        <authorList>
            <consortium name="The Broad Institute Genomics Platform"/>
            <consortium name="The Broad Institute Genome Sequencing Center for Infectious Disease"/>
            <person name="Wu L."/>
            <person name="Ma J."/>
        </authorList>
    </citation>
    <scope>NUCLEOTIDE SEQUENCE [LARGE SCALE GENOMIC DNA]</scope>
    <source>
        <strain evidence="2">ZS-35-S2</strain>
    </source>
</reference>
<dbReference type="Proteomes" id="UP001596203">
    <property type="component" value="Unassembled WGS sequence"/>
</dbReference>
<organism evidence="1 2">
    <name type="scientific">Plantactinospora solaniradicis</name>
    <dbReference type="NCBI Taxonomy" id="1723736"/>
    <lineage>
        <taxon>Bacteria</taxon>
        <taxon>Bacillati</taxon>
        <taxon>Actinomycetota</taxon>
        <taxon>Actinomycetes</taxon>
        <taxon>Micromonosporales</taxon>
        <taxon>Micromonosporaceae</taxon>
        <taxon>Plantactinospora</taxon>
    </lineage>
</organism>
<dbReference type="InterPro" id="IPR036291">
    <property type="entry name" value="NAD(P)-bd_dom_sf"/>
</dbReference>
<dbReference type="SUPFAM" id="SSF51735">
    <property type="entry name" value="NAD(P)-binding Rossmann-fold domains"/>
    <property type="match status" value="1"/>
</dbReference>
<evidence type="ECO:0008006" key="3">
    <source>
        <dbReference type="Google" id="ProtNLM"/>
    </source>
</evidence>
<sequence length="76" mass="7849">MLEEVVVPAGAYPGRWCEKESPAESGPDELAAAEHYPTERVGHLWNAFAATALPASGAASYSTGQARYVDGGGTPA</sequence>
<protein>
    <recommendedName>
        <fullName evidence="3">SDR family oxidoreductase</fullName>
    </recommendedName>
</protein>
<gene>
    <name evidence="1" type="ORF">ACFP2T_39060</name>
</gene>
<keyword evidence="2" id="KW-1185">Reference proteome</keyword>
<dbReference type="RefSeq" id="WP_377431379.1">
    <property type="nucleotide sequence ID" value="NZ_JBHSPR010000055.1"/>
</dbReference>
<evidence type="ECO:0000313" key="2">
    <source>
        <dbReference type="Proteomes" id="UP001596203"/>
    </source>
</evidence>
<name>A0ABW1KK27_9ACTN</name>
<accession>A0ABW1KK27</accession>